<dbReference type="EMBL" id="MT036751">
    <property type="protein sequence ID" value="QID47900.1"/>
    <property type="molecule type" value="Genomic_DNA"/>
</dbReference>
<dbReference type="EMBL" id="MT036757">
    <property type="protein sequence ID" value="QID48215.1"/>
    <property type="molecule type" value="Genomic_DNA"/>
</dbReference>
<protein>
    <submittedName>
        <fullName evidence="2">LAGLIDADG endonuclease</fullName>
    </submittedName>
</protein>
<dbReference type="EMBL" id="MT036722">
    <property type="protein sequence ID" value="QID46375.1"/>
    <property type="molecule type" value="Genomic_DNA"/>
</dbReference>
<dbReference type="EMBL" id="MT036681">
    <property type="protein sequence ID" value="QID44248.1"/>
    <property type="molecule type" value="Genomic_DNA"/>
</dbReference>
<keyword evidence="2" id="KW-0378">Hydrolase</keyword>
<dbReference type="EMBL" id="MT036745">
    <property type="protein sequence ID" value="QID47589.1"/>
    <property type="molecule type" value="Genomic_DNA"/>
</dbReference>
<dbReference type="EMBL" id="MT036725">
    <property type="protein sequence ID" value="QID46531.1"/>
    <property type="molecule type" value="Genomic_DNA"/>
</dbReference>
<keyword evidence="2" id="KW-0496">Mitochondrion</keyword>
<dbReference type="EMBL" id="BK010539">
    <property type="protein sequence ID" value="DAC73514.1"/>
    <property type="molecule type" value="Genomic_DNA"/>
</dbReference>
<dbReference type="EMBL" id="MT036686">
    <property type="protein sequence ID" value="QID44507.1"/>
    <property type="molecule type" value="Genomic_DNA"/>
</dbReference>
<dbReference type="EMBL" id="MT036721">
    <property type="protein sequence ID" value="QID46323.1"/>
    <property type="molecule type" value="Genomic_DNA"/>
</dbReference>
<dbReference type="EMBL" id="MT036746">
    <property type="protein sequence ID" value="QID47641.1"/>
    <property type="molecule type" value="Genomic_DNA"/>
</dbReference>
<dbReference type="EMBL" id="MT036723">
    <property type="protein sequence ID" value="QID46426.1"/>
    <property type="molecule type" value="Genomic_DNA"/>
</dbReference>
<dbReference type="EMBL" id="MT036748">
    <property type="protein sequence ID" value="QID47744.1"/>
    <property type="molecule type" value="Genomic_DNA"/>
</dbReference>
<dbReference type="EMBL" id="BK010546">
    <property type="protein sequence ID" value="DAC73894.1"/>
    <property type="molecule type" value="Genomic_DNA"/>
</dbReference>
<dbReference type="EMBL" id="MT036720">
    <property type="protein sequence ID" value="QID46269.1"/>
    <property type="molecule type" value="Genomic_DNA"/>
</dbReference>
<dbReference type="EMBL" id="MT036694">
    <property type="protein sequence ID" value="QID44925.1"/>
    <property type="molecule type" value="Genomic_DNA"/>
</dbReference>
<dbReference type="EMBL" id="MT036713">
    <property type="protein sequence ID" value="QID45908.1"/>
    <property type="molecule type" value="Genomic_DNA"/>
</dbReference>
<dbReference type="EMBL" id="MT036702">
    <property type="protein sequence ID" value="QID45341.1"/>
    <property type="molecule type" value="Genomic_DNA"/>
</dbReference>
<dbReference type="EMBL" id="MT036701">
    <property type="protein sequence ID" value="QID45290.1"/>
    <property type="molecule type" value="Genomic_DNA"/>
</dbReference>
<dbReference type="EMBL" id="BK010540">
    <property type="protein sequence ID" value="DAC73569.1"/>
    <property type="molecule type" value="Genomic_DNA"/>
</dbReference>
<dbReference type="InterPro" id="IPR004860">
    <property type="entry name" value="LAGLIDADG_dom"/>
</dbReference>
<dbReference type="EMBL" id="MT036710">
    <property type="protein sequence ID" value="QID45752.1"/>
    <property type="molecule type" value="Genomic_DNA"/>
</dbReference>
<dbReference type="EMBL" id="BK010542">
    <property type="protein sequence ID" value="DAC73680.1"/>
    <property type="molecule type" value="Genomic_DNA"/>
</dbReference>
<reference evidence="2" key="2">
    <citation type="journal article" date="2018" name="PeerJ">
        <title>First steps towards mitochondrial pan-genomics: detailed analysis of Fusarium graminearum mitogenomes.</title>
        <authorList>
            <person name="Brankovics B."/>
            <person name="Kulik T."/>
            <person name="Sawicki J."/>
            <person name="Bilska K."/>
            <person name="Zhang H."/>
            <person name="de Hoog G.S."/>
            <person name="van der Lee T.A."/>
            <person name="Waalwijk C."/>
            <person name="van Diepeningen A.D."/>
        </authorList>
    </citation>
    <scope>NUCLEOTIDE SEQUENCE</scope>
    <source>
        <strain evidence="4">HN-Z6</strain>
        <strain evidence="3">HN9-1</strain>
        <strain evidence="5">INRA-156</strain>
        <strain evidence="6">INRA-159</strain>
        <strain evidence="7">INRA-164</strain>
        <strain evidence="8">INRA-171</strain>
        <strain evidence="9">INRA-181</strain>
        <strain evidence="10">INRA-195</strain>
        <strain evidence="2">PH-1</strain>
        <strain evidence="11">YL-1</strain>
    </source>
</reference>
<dbReference type="EMBL" id="MT036744">
    <property type="protein sequence ID" value="QID47536.1"/>
    <property type="molecule type" value="Genomic_DNA"/>
</dbReference>
<dbReference type="GO" id="GO:0005739">
    <property type="term" value="C:mitochondrion"/>
    <property type="evidence" value="ECO:0007669"/>
    <property type="project" value="UniProtKB-ARBA"/>
</dbReference>
<geneLocation type="mitochondrion" evidence="2"/>
<dbReference type="EMBL" id="MT036692">
    <property type="protein sequence ID" value="QID44820.1"/>
    <property type="molecule type" value="Genomic_DNA"/>
</dbReference>
<dbReference type="EMBL" id="MT036683">
    <property type="protein sequence ID" value="QID44352.1"/>
    <property type="molecule type" value="Genomic_DNA"/>
</dbReference>
<dbReference type="EMBL" id="BK010547">
    <property type="protein sequence ID" value="DAC73948.1"/>
    <property type="molecule type" value="Genomic_DNA"/>
</dbReference>
<evidence type="ECO:0000313" key="9">
    <source>
        <dbReference type="EMBL" id="DAC73841.1"/>
    </source>
</evidence>
<dbReference type="EMBL" id="BK010544">
    <property type="protein sequence ID" value="DAC73788.1"/>
    <property type="molecule type" value="Genomic_DNA"/>
</dbReference>
<dbReference type="EMBL" id="MT036689">
    <property type="protein sequence ID" value="QID44663.1"/>
    <property type="molecule type" value="Genomic_DNA"/>
</dbReference>
<dbReference type="EMBL" id="MT036756">
    <property type="protein sequence ID" value="QID48163.1"/>
    <property type="molecule type" value="Genomic_DNA"/>
</dbReference>
<dbReference type="Pfam" id="PF00961">
    <property type="entry name" value="LAGLIDADG_1"/>
    <property type="match status" value="2"/>
</dbReference>
<dbReference type="EMBL" id="MT036705">
    <property type="protein sequence ID" value="QID45495.1"/>
    <property type="molecule type" value="Genomic_DNA"/>
</dbReference>
<dbReference type="PANTHER" id="PTHR36181:SF4">
    <property type="entry name" value="LAGLIDADG ENDONUCLEASE"/>
    <property type="match status" value="1"/>
</dbReference>
<dbReference type="EMBL" id="MT036680">
    <property type="protein sequence ID" value="QID44196.1"/>
    <property type="molecule type" value="Genomic_DNA"/>
</dbReference>
<dbReference type="EMBL" id="MT036735">
    <property type="protein sequence ID" value="QID47063.1"/>
    <property type="molecule type" value="Genomic_DNA"/>
</dbReference>
<reference evidence="12" key="3">
    <citation type="submission" date="2020-02" db="EMBL/GenBank/DDBJ databases">
        <title>Diversity of selfish genetic elements in mitogenomes of closely related Fusaria and its implication for diagnostic purposes.</title>
        <authorList>
            <person name="Kulik T."/>
            <person name="Brankovics B."/>
            <person name="van Diepeningen A.D."/>
            <person name="Bilska K."/>
            <person name="Zelechowski M."/>
            <person name="Myszczynski K."/>
            <person name="Molcan T."/>
            <person name="Stakheev A."/>
            <person name="Stenglein S."/>
            <person name="Beyer M."/>
            <person name="Pasquali M."/>
            <person name="Sawicki J."/>
            <person name="Baturo-Ciesniewska A."/>
        </authorList>
    </citation>
    <scope>NUCLEOTIDE SEQUENCE</scope>
</reference>
<dbReference type="EMBL" id="MT036684">
    <property type="protein sequence ID" value="QID44403.1"/>
    <property type="molecule type" value="Genomic_DNA"/>
</dbReference>
<dbReference type="EMBL" id="MT036706">
    <property type="protein sequence ID" value="QID45546.1"/>
    <property type="molecule type" value="Genomic_DNA"/>
</dbReference>
<dbReference type="FunFam" id="3.10.28.10:FF:000010">
    <property type="entry name" value="LAGLIDADG homing endonuclease I-LtrII"/>
    <property type="match status" value="1"/>
</dbReference>
<dbReference type="EMBL" id="MT036724">
    <property type="protein sequence ID" value="QID46478.1"/>
    <property type="molecule type" value="Genomic_DNA"/>
</dbReference>
<dbReference type="EMBL" id="MT036704">
    <property type="protein sequence ID" value="QID45444.1"/>
    <property type="molecule type" value="Genomic_DNA"/>
</dbReference>
<dbReference type="EMBL" id="MT036732">
    <property type="protein sequence ID" value="QID46902.1"/>
    <property type="molecule type" value="Genomic_DNA"/>
</dbReference>
<dbReference type="InterPro" id="IPR051289">
    <property type="entry name" value="LAGLIDADG_Endonuclease"/>
</dbReference>
<dbReference type="EMBL" id="MT036752">
    <property type="protein sequence ID" value="QID47953.1"/>
    <property type="molecule type" value="Genomic_DNA"/>
</dbReference>
<dbReference type="EMBL" id="MT036719">
    <property type="protein sequence ID" value="QID46215.1"/>
    <property type="molecule type" value="Genomic_DNA"/>
</dbReference>
<dbReference type="EMBL" id="BK010543">
    <property type="protein sequence ID" value="DAC73733.1"/>
    <property type="molecule type" value="Genomic_DNA"/>
</dbReference>
<dbReference type="EMBL" id="MT036693">
    <property type="protein sequence ID" value="QID44872.1"/>
    <property type="molecule type" value="Genomic_DNA"/>
</dbReference>
<evidence type="ECO:0000313" key="2">
    <source>
        <dbReference type="EMBL" id="AYN73102.1"/>
    </source>
</evidence>
<dbReference type="EMBL" id="BK010541">
    <property type="protein sequence ID" value="DAC73624.1"/>
    <property type="molecule type" value="Genomic_DNA"/>
</dbReference>
<dbReference type="EMBL" id="MT036716">
    <property type="protein sequence ID" value="QID46061.1"/>
    <property type="molecule type" value="Genomic_DNA"/>
</dbReference>
<dbReference type="EMBL" id="MT036711">
    <property type="protein sequence ID" value="QID45804.1"/>
    <property type="molecule type" value="Genomic_DNA"/>
</dbReference>
<dbReference type="InterPro" id="IPR027434">
    <property type="entry name" value="Homing_endonucl"/>
</dbReference>
<evidence type="ECO:0000313" key="8">
    <source>
        <dbReference type="EMBL" id="DAC73788.1"/>
    </source>
</evidence>
<dbReference type="EMBL" id="MT036742">
    <property type="protein sequence ID" value="QID47432.1"/>
    <property type="molecule type" value="Genomic_DNA"/>
</dbReference>
<evidence type="ECO:0000313" key="4">
    <source>
        <dbReference type="EMBL" id="DAC73569.1"/>
    </source>
</evidence>
<dbReference type="EMBL" id="MT036733">
    <property type="protein sequence ID" value="QID46958.1"/>
    <property type="molecule type" value="Genomic_DNA"/>
</dbReference>
<dbReference type="EMBL" id="MT036730">
    <property type="protein sequence ID" value="QID46796.1"/>
    <property type="molecule type" value="Genomic_DNA"/>
</dbReference>
<dbReference type="EMBL" id="MT036750">
    <property type="protein sequence ID" value="QID47847.1"/>
    <property type="molecule type" value="Genomic_DNA"/>
</dbReference>
<dbReference type="EMBL" id="MT036717">
    <property type="protein sequence ID" value="QID46112.1"/>
    <property type="molecule type" value="Genomic_DNA"/>
</dbReference>
<dbReference type="EMBL" id="MT036734">
    <property type="protein sequence ID" value="QID47011.1"/>
    <property type="molecule type" value="Genomic_DNA"/>
</dbReference>
<dbReference type="EMBL" id="MT036728">
    <property type="protein sequence ID" value="QID46690.1"/>
    <property type="molecule type" value="Genomic_DNA"/>
</dbReference>
<evidence type="ECO:0000313" key="6">
    <source>
        <dbReference type="EMBL" id="DAC73680.1"/>
    </source>
</evidence>
<sequence>MIMKNYKFNELAVLRINLDKLRFFSTHTVRSRQAVNIEHINNYISNINNNDDEVVPINPWFVTGFTDAEGSFMIHLEKNKDKWRVRPTFQIKLDIRDLSLLEEIKIYFNNTGSINTSNKECVYKVRSLKDISIIISHFDKYNLITQKKADFELFKLIINKLNSQEHLSYEVGATVLQEIISIRASMNLGLSSSVKEDFPHIIPVIRPLIENMVIPHPEWMAGFVSGEGSFSVYTTSDDKYVSLSFRVSQHNKDKQLLKSFVDFFGCGGFNYHNKGNKAVIFVTRKFEDINDKIIPLFNEYKIKGVKYKDFKDWSLVAKMIESKSHLTTNGYKEICKIKENMNSYRKSSVN</sequence>
<dbReference type="EMBL" id="MH412632">
    <property type="protein sequence ID" value="AYN73102.1"/>
    <property type="molecule type" value="Genomic_DNA"/>
</dbReference>
<dbReference type="EMBL" id="MT036714">
    <property type="protein sequence ID" value="QID45959.1"/>
    <property type="molecule type" value="Genomic_DNA"/>
</dbReference>
<dbReference type="EMBL" id="MT036696">
    <property type="protein sequence ID" value="QID45029.1"/>
    <property type="molecule type" value="Genomic_DNA"/>
</dbReference>
<dbReference type="SUPFAM" id="SSF55608">
    <property type="entry name" value="Homing endonucleases"/>
    <property type="match status" value="2"/>
</dbReference>
<accession>A0A3G2LJ87</accession>
<dbReference type="EMBL" id="MT036715">
    <property type="protein sequence ID" value="QID46010.1"/>
    <property type="molecule type" value="Genomic_DNA"/>
</dbReference>
<dbReference type="EMBL" id="MT036753">
    <property type="protein sequence ID" value="QID48007.1"/>
    <property type="molecule type" value="Genomic_DNA"/>
</dbReference>
<evidence type="ECO:0000313" key="7">
    <source>
        <dbReference type="EMBL" id="DAC73733.1"/>
    </source>
</evidence>
<dbReference type="EMBL" id="MT036690">
    <property type="protein sequence ID" value="QID44715.1"/>
    <property type="molecule type" value="Genomic_DNA"/>
</dbReference>
<dbReference type="EMBL" id="MT036718">
    <property type="protein sequence ID" value="QID46164.1"/>
    <property type="molecule type" value="Genomic_DNA"/>
</dbReference>
<dbReference type="EMBL" id="MT036703">
    <property type="protein sequence ID" value="QID45393.1"/>
    <property type="molecule type" value="Genomic_DNA"/>
</dbReference>
<dbReference type="EMBL" id="MT036738">
    <property type="protein sequence ID" value="QID47222.1"/>
    <property type="molecule type" value="Genomic_DNA"/>
</dbReference>
<dbReference type="EMBL" id="MT036712">
    <property type="protein sequence ID" value="QID45856.1"/>
    <property type="molecule type" value="Genomic_DNA"/>
</dbReference>
<feature type="domain" description="Homing endonuclease LAGLIDADG" evidence="1">
    <location>
        <begin position="63"/>
        <end position="157"/>
    </location>
</feature>
<keyword evidence="2" id="KW-0255">Endonuclease</keyword>
<dbReference type="Gene3D" id="3.10.28.10">
    <property type="entry name" value="Homing endonucleases"/>
    <property type="match status" value="2"/>
</dbReference>
<dbReference type="EMBL" id="MT036739">
    <property type="protein sequence ID" value="QID47274.1"/>
    <property type="molecule type" value="Genomic_DNA"/>
</dbReference>
<dbReference type="EMBL" id="MT036755">
    <property type="protein sequence ID" value="QID48111.1"/>
    <property type="molecule type" value="Genomic_DNA"/>
</dbReference>
<dbReference type="EMBL" id="MT036687">
    <property type="protein sequence ID" value="QID44559.1"/>
    <property type="molecule type" value="Genomic_DNA"/>
</dbReference>
<dbReference type="EMBL" id="MT036691">
    <property type="protein sequence ID" value="QID44767.1"/>
    <property type="molecule type" value="Genomic_DNA"/>
</dbReference>
<keyword evidence="2" id="KW-0540">Nuclease</keyword>
<dbReference type="EMBL" id="MT036682">
    <property type="protein sequence ID" value="QID44300.1"/>
    <property type="molecule type" value="Genomic_DNA"/>
</dbReference>
<evidence type="ECO:0000259" key="1">
    <source>
        <dbReference type="Pfam" id="PF00961"/>
    </source>
</evidence>
<dbReference type="EMBL" id="MT036698">
    <property type="protein sequence ID" value="QID45134.1"/>
    <property type="molecule type" value="Genomic_DNA"/>
</dbReference>
<dbReference type="EMBL" id="MT036695">
    <property type="protein sequence ID" value="QID44976.1"/>
    <property type="molecule type" value="Genomic_DNA"/>
</dbReference>
<dbReference type="EMBL" id="MT036740">
    <property type="protein sequence ID" value="QID47327.1"/>
    <property type="molecule type" value="Genomic_DNA"/>
</dbReference>
<dbReference type="EMBL" id="MT036726">
    <property type="protein sequence ID" value="QID46585.1"/>
    <property type="molecule type" value="Genomic_DNA"/>
</dbReference>
<proteinExistence type="predicted"/>
<dbReference type="EMBL" id="MT036731">
    <property type="protein sequence ID" value="QID46849.1"/>
    <property type="molecule type" value="Genomic_DNA"/>
</dbReference>
<name>A0A3G2LJ87_GIBZA</name>
<dbReference type="EMBL" id="MT036747">
    <property type="protein sequence ID" value="QID47692.1"/>
    <property type="molecule type" value="Genomic_DNA"/>
</dbReference>
<dbReference type="PANTHER" id="PTHR36181">
    <property type="entry name" value="INTRON-ENCODED ENDONUCLEASE AI3-RELATED"/>
    <property type="match status" value="1"/>
</dbReference>
<dbReference type="EMBL" id="MT036749">
    <property type="protein sequence ID" value="QID47796.1"/>
    <property type="molecule type" value="Genomic_DNA"/>
</dbReference>
<feature type="domain" description="Homing endonuclease LAGLIDADG" evidence="1">
    <location>
        <begin position="220"/>
        <end position="314"/>
    </location>
</feature>
<gene>
    <name evidence="2" type="primary">iorf350</name>
</gene>
<dbReference type="EMBL" id="BK010545">
    <property type="protein sequence ID" value="DAC73841.1"/>
    <property type="molecule type" value="Genomic_DNA"/>
</dbReference>
<dbReference type="EMBL" id="MT036699">
    <property type="protein sequence ID" value="QID45185.1"/>
    <property type="molecule type" value="Genomic_DNA"/>
</dbReference>
<dbReference type="EMBL" id="MT036754">
    <property type="protein sequence ID" value="QID48058.1"/>
    <property type="molecule type" value="Genomic_DNA"/>
</dbReference>
<dbReference type="EMBL" id="MT036709">
    <property type="protein sequence ID" value="QID45701.1"/>
    <property type="molecule type" value="Genomic_DNA"/>
</dbReference>
<dbReference type="EMBL" id="MT036685">
    <property type="protein sequence ID" value="QID44456.1"/>
    <property type="molecule type" value="Genomic_DNA"/>
</dbReference>
<dbReference type="EMBL" id="MT036741">
    <property type="protein sequence ID" value="QID47380.1"/>
    <property type="molecule type" value="Genomic_DNA"/>
</dbReference>
<dbReference type="GO" id="GO:0004519">
    <property type="term" value="F:endonuclease activity"/>
    <property type="evidence" value="ECO:0007669"/>
    <property type="project" value="UniProtKB-KW"/>
</dbReference>
<evidence type="ECO:0000313" key="5">
    <source>
        <dbReference type="EMBL" id="DAC73624.1"/>
    </source>
</evidence>
<reference evidence="3" key="1">
    <citation type="journal article" date="2016" name="PLoS Comput. Biol.">
        <title>GRAbB: Selective Assembly of Genomic Regions, a New Niche for Genomic Research.</title>
        <authorList>
            <person name="Brankovics B."/>
            <person name="Zhang H."/>
            <person name="van Diepeningen A.D."/>
            <person name="van der Lee T.A."/>
            <person name="Waalwijk C."/>
            <person name="de Hoog G.S."/>
        </authorList>
    </citation>
    <scope>NUCLEOTIDE SEQUENCE</scope>
    <source>
        <strain evidence="4">HN-Z6</strain>
        <strain evidence="3">HN9-1</strain>
        <strain evidence="5">INRA-156</strain>
        <strain evidence="6">INRA-159</strain>
        <strain evidence="7">INRA-164</strain>
        <strain evidence="8">INRA-171</strain>
        <strain evidence="9">INRA-181</strain>
        <strain evidence="10">INRA-195</strain>
        <strain evidence="11">YL-1</strain>
    </source>
</reference>
<evidence type="ECO:0000313" key="3">
    <source>
        <dbReference type="EMBL" id="DAC73514.1"/>
    </source>
</evidence>
<dbReference type="EMBL" id="MT036743">
    <property type="protein sequence ID" value="QID47484.1"/>
    <property type="molecule type" value="Genomic_DNA"/>
</dbReference>
<evidence type="ECO:0000313" key="12">
    <source>
        <dbReference type="EMBL" id="QID44196.1"/>
    </source>
</evidence>
<dbReference type="EMBL" id="MT036697">
    <property type="protein sequence ID" value="QID45083.1"/>
    <property type="molecule type" value="Genomic_DNA"/>
</dbReference>
<evidence type="ECO:0000313" key="10">
    <source>
        <dbReference type="EMBL" id="DAC73894.1"/>
    </source>
</evidence>
<dbReference type="EMBL" id="MT036707">
    <property type="protein sequence ID" value="QID45598.1"/>
    <property type="molecule type" value="Genomic_DNA"/>
</dbReference>
<dbReference type="EMBL" id="MT036708">
    <property type="protein sequence ID" value="QID45649.1"/>
    <property type="molecule type" value="Genomic_DNA"/>
</dbReference>
<dbReference type="EMBL" id="MT036736">
    <property type="protein sequence ID" value="QID47115.1"/>
    <property type="molecule type" value="Genomic_DNA"/>
</dbReference>
<evidence type="ECO:0000313" key="11">
    <source>
        <dbReference type="EMBL" id="DAC73948.1"/>
    </source>
</evidence>
<dbReference type="AlphaFoldDB" id="A0A3G2LJ87"/>
<dbReference type="EMBL" id="MT036737">
    <property type="protein sequence ID" value="QID47171.1"/>
    <property type="molecule type" value="Genomic_DNA"/>
</dbReference>
<dbReference type="EMBL" id="MT036700">
    <property type="protein sequence ID" value="QID45238.1"/>
    <property type="molecule type" value="Genomic_DNA"/>
</dbReference>
<organism evidence="2">
    <name type="scientific">Gibberella zeae</name>
    <name type="common">Wheat head blight fungus</name>
    <name type="synonym">Fusarium graminearum</name>
    <dbReference type="NCBI Taxonomy" id="5518"/>
    <lineage>
        <taxon>Eukaryota</taxon>
        <taxon>Fungi</taxon>
        <taxon>Dikarya</taxon>
        <taxon>Ascomycota</taxon>
        <taxon>Pezizomycotina</taxon>
        <taxon>Sordariomycetes</taxon>
        <taxon>Hypocreomycetidae</taxon>
        <taxon>Hypocreales</taxon>
        <taxon>Nectriaceae</taxon>
        <taxon>Fusarium</taxon>
    </lineage>
</organism>
<dbReference type="EMBL" id="MT036688">
    <property type="protein sequence ID" value="QID44611.1"/>
    <property type="molecule type" value="Genomic_DNA"/>
</dbReference>